<name>A0A8H7UF60_9FUNG</name>
<dbReference type="InterPro" id="IPR011701">
    <property type="entry name" value="MFS"/>
</dbReference>
<keyword evidence="17" id="KW-1185">Reference proteome</keyword>
<dbReference type="OrthoDB" id="10248520at2759"/>
<evidence type="ECO:0000256" key="12">
    <source>
        <dbReference type="RuleBase" id="RU004191"/>
    </source>
</evidence>
<evidence type="ECO:0000256" key="13">
    <source>
        <dbReference type="SAM" id="MobiDB-lite"/>
    </source>
</evidence>
<dbReference type="PRINTS" id="PR00304">
    <property type="entry name" value="TCOMPLEXTCP1"/>
</dbReference>
<feature type="signal peptide" evidence="15">
    <location>
        <begin position="1"/>
        <end position="27"/>
    </location>
</feature>
<dbReference type="SUPFAM" id="SSF52029">
    <property type="entry name" value="GroEL apical domain-like"/>
    <property type="match status" value="1"/>
</dbReference>
<organism evidence="16 17">
    <name type="scientific">Umbelopsis vinacea</name>
    <dbReference type="NCBI Taxonomy" id="44442"/>
    <lineage>
        <taxon>Eukaryota</taxon>
        <taxon>Fungi</taxon>
        <taxon>Fungi incertae sedis</taxon>
        <taxon>Mucoromycota</taxon>
        <taxon>Mucoromycotina</taxon>
        <taxon>Umbelopsidomycetes</taxon>
        <taxon>Umbelopsidales</taxon>
        <taxon>Umbelopsidaceae</taxon>
        <taxon>Umbelopsis</taxon>
    </lineage>
</organism>
<evidence type="ECO:0000256" key="8">
    <source>
        <dbReference type="ARBA" id="ARBA00022741"/>
    </source>
</evidence>
<dbReference type="SUPFAM" id="SSF103473">
    <property type="entry name" value="MFS general substrate transporter"/>
    <property type="match status" value="1"/>
</dbReference>
<evidence type="ECO:0000256" key="5">
    <source>
        <dbReference type="ARBA" id="ARBA00011381"/>
    </source>
</evidence>
<comment type="similarity">
    <text evidence="4 11">Belongs to the TCP-1 chaperonin family.</text>
</comment>
<keyword evidence="7" id="KW-0963">Cytoplasm</keyword>
<keyword evidence="15" id="KW-0732">Signal</keyword>
<dbReference type="EMBL" id="JAEPRA010000012">
    <property type="protein sequence ID" value="KAG2177638.1"/>
    <property type="molecule type" value="Genomic_DNA"/>
</dbReference>
<dbReference type="NCBIfam" id="NF041082">
    <property type="entry name" value="thermosome_alpha"/>
    <property type="match status" value="1"/>
</dbReference>
<dbReference type="SUPFAM" id="SSF48592">
    <property type="entry name" value="GroEL equatorial domain-like"/>
    <property type="match status" value="1"/>
</dbReference>
<dbReference type="Gene3D" id="3.50.7.10">
    <property type="entry name" value="GroEL"/>
    <property type="match status" value="1"/>
</dbReference>
<feature type="transmembrane region" description="Helical" evidence="14">
    <location>
        <begin position="319"/>
        <end position="340"/>
    </location>
</feature>
<dbReference type="AlphaFoldDB" id="A0A8H7UF60"/>
<evidence type="ECO:0000256" key="6">
    <source>
        <dbReference type="ARBA" id="ARBA00017187"/>
    </source>
</evidence>
<accession>A0A8H7UF60</accession>
<protein>
    <recommendedName>
        <fullName evidence="6 12">T-complex protein 1 subunit gamma</fullName>
    </recommendedName>
</protein>
<feature type="transmembrane region" description="Helical" evidence="14">
    <location>
        <begin position="244"/>
        <end position="263"/>
    </location>
</feature>
<dbReference type="SUPFAM" id="SSF54849">
    <property type="entry name" value="GroEL-intermediate domain like"/>
    <property type="match status" value="1"/>
</dbReference>
<dbReference type="GO" id="GO:0016020">
    <property type="term" value="C:membrane"/>
    <property type="evidence" value="ECO:0007669"/>
    <property type="project" value="UniProtKB-SubCell"/>
</dbReference>
<dbReference type="FunFam" id="1.10.560.10:FF:000037">
    <property type="entry name" value="T-complex protein 1 subunit gamma"/>
    <property type="match status" value="1"/>
</dbReference>
<dbReference type="Pfam" id="PF00118">
    <property type="entry name" value="Cpn60_TCP1"/>
    <property type="match status" value="1"/>
</dbReference>
<dbReference type="GO" id="GO:0140662">
    <property type="term" value="F:ATP-dependent protein folding chaperone"/>
    <property type="evidence" value="ECO:0007669"/>
    <property type="project" value="InterPro"/>
</dbReference>
<feature type="transmembrane region" description="Helical" evidence="14">
    <location>
        <begin position="422"/>
        <end position="443"/>
    </location>
</feature>
<keyword evidence="14" id="KW-1133">Transmembrane helix</keyword>
<dbReference type="CDD" id="cd03337">
    <property type="entry name" value="TCP1_gamma"/>
    <property type="match status" value="1"/>
</dbReference>
<evidence type="ECO:0000256" key="3">
    <source>
        <dbReference type="ARBA" id="ARBA00004496"/>
    </source>
</evidence>
<sequence length="1002" mass="110139">MSEGHSPSAWRLALSFTFALIVANVSGAQYVYPSFGTALAERFHWTALENSFVSTATFLGVSFSGPLCAKLVETFGTGNSLRIAACFGFTGFMLLAQTYEGNLPHYFILCVFYLLLVGVGGATAYLVALDSQVHNFRAHRGLTMGMTSAAVSLCGLVFSQINDHFYKGDDDTYGFLIFMALVISVGQIAGSFTVRSFKHDHEAVTISHRSAASDDDDDEETPLLVVPKEEEPNVSGWQFFTDPIGLSLFLALFVLLGVGYIYLAEIGQILASLPEEEGSTAQHLRNYNVSVYSFFNFASRIVFGTLSDSLKLRFGIRRIWFMFVACIVLAVTLLYGIYYVDSPHDLLPCTILVATTYGIGFGIGPAITSEFGVEVFARNWGWLLYAPAFGTQVFSLIFGTFYDLEASHQGTYLCQGTWCYGWTFMVGGACAIVSACVTASSILRKNFLIHRRSNTMQAPVIVMNTNMERESGRKAQLSNITAAKTVADVIRTCLGPRSMLKMLLDPMGGILLTNDGNAILREIEVAHPAAKSMVELSRTQDEEVGDGTTSVIILAGEMLAQALPHVQRNVHPIVIISAMKKALEDALQVIDDISVPVDINNQDEMLALVKSSLGTKFVSRWSDLMCNLALDAVRTVAVQDETTGQREVDIKRYARVEKIPGGEIEESQVLDGLILNKDVTHPKMRRRIENPRVILLDCPLEYKKGESQTNIEITKEADWNRILEIEEEQVKTMCEKIIELKPDLVFTEKGVSDLAQHYFVKANITAIRRVRKTDNNRIARATGATIVNRVDDLRESDVGTRCGLFNIEKIGDEYFTFLTKCKDPKACSIILRGPSKDIINEVERNLQDAMCVARNVFFNPRLAPGGGATEMAISVKLAEKAKLVEGIEQWPYRSVSDALEVIPRTLIQNCGGNAIKVLTELRAKHANGEHSFGIDGHNGKVVDMKDYGIWEPNAVKVQTVKTAIESACLLLRVDDIVSGVSKRGGGGGGQGGMEEAAEMAER</sequence>
<dbReference type="Proteomes" id="UP000612746">
    <property type="component" value="Unassembled WGS sequence"/>
</dbReference>
<keyword evidence="14" id="KW-0472">Membrane</keyword>
<evidence type="ECO:0000313" key="17">
    <source>
        <dbReference type="Proteomes" id="UP000612746"/>
    </source>
</evidence>
<comment type="subcellular location">
    <subcellularLocation>
        <location evidence="3">Cytoplasm</location>
    </subcellularLocation>
    <subcellularLocation>
        <location evidence="2">Membrane</location>
        <topology evidence="2">Multi-pass membrane protein</topology>
    </subcellularLocation>
</comment>
<dbReference type="Gene3D" id="3.30.260.10">
    <property type="entry name" value="TCP-1-like chaperonin intermediate domain"/>
    <property type="match status" value="1"/>
</dbReference>
<feature type="transmembrane region" description="Helical" evidence="14">
    <location>
        <begin position="105"/>
        <end position="129"/>
    </location>
</feature>
<feature type="transmembrane region" description="Helical" evidence="14">
    <location>
        <begin position="173"/>
        <end position="194"/>
    </location>
</feature>
<dbReference type="InterPro" id="IPR054827">
    <property type="entry name" value="thermosome_alpha"/>
</dbReference>
<dbReference type="PROSITE" id="PS00751">
    <property type="entry name" value="TCP1_2"/>
    <property type="match status" value="1"/>
</dbReference>
<evidence type="ECO:0000256" key="1">
    <source>
        <dbReference type="ARBA" id="ARBA00002912"/>
    </source>
</evidence>
<dbReference type="PANTHER" id="PTHR11353">
    <property type="entry name" value="CHAPERONIN"/>
    <property type="match status" value="1"/>
</dbReference>
<dbReference type="InterPro" id="IPR027410">
    <property type="entry name" value="TCP-1-like_intermed_sf"/>
</dbReference>
<comment type="function">
    <text evidence="1">Molecular chaperone; assists the folding of proteins upon ATP hydrolysis.</text>
</comment>
<dbReference type="InterPro" id="IPR053374">
    <property type="entry name" value="TCP-1_chaperonin"/>
</dbReference>
<evidence type="ECO:0000256" key="15">
    <source>
        <dbReference type="SAM" id="SignalP"/>
    </source>
</evidence>
<dbReference type="InterPro" id="IPR027409">
    <property type="entry name" value="GroEL-like_apical_dom_sf"/>
</dbReference>
<dbReference type="FunFam" id="1.10.560.10:FF:000073">
    <property type="entry name" value="T-complex protein 1 subunit gamma"/>
    <property type="match status" value="1"/>
</dbReference>
<dbReference type="PROSITE" id="PS00995">
    <property type="entry name" value="TCP1_3"/>
    <property type="match status" value="1"/>
</dbReference>
<dbReference type="NCBIfam" id="TIGR02344">
    <property type="entry name" value="chap_CCT_gamma"/>
    <property type="match status" value="1"/>
</dbReference>
<keyword evidence="14" id="KW-0812">Transmembrane</keyword>
<dbReference type="GO" id="GO:0016887">
    <property type="term" value="F:ATP hydrolysis activity"/>
    <property type="evidence" value="ECO:0007669"/>
    <property type="project" value="InterPro"/>
</dbReference>
<feature type="chain" id="PRO_5034254067" description="T-complex protein 1 subunit gamma" evidence="15">
    <location>
        <begin position="28"/>
        <end position="1002"/>
    </location>
</feature>
<dbReference type="PROSITE" id="PS00750">
    <property type="entry name" value="TCP1_1"/>
    <property type="match status" value="1"/>
</dbReference>
<evidence type="ECO:0000256" key="14">
    <source>
        <dbReference type="SAM" id="Phobius"/>
    </source>
</evidence>
<evidence type="ECO:0000256" key="10">
    <source>
        <dbReference type="ARBA" id="ARBA00023186"/>
    </source>
</evidence>
<dbReference type="GO" id="GO:0051082">
    <property type="term" value="F:unfolded protein binding"/>
    <property type="evidence" value="ECO:0007669"/>
    <property type="project" value="InterPro"/>
</dbReference>
<evidence type="ECO:0000256" key="4">
    <source>
        <dbReference type="ARBA" id="ARBA00008020"/>
    </source>
</evidence>
<dbReference type="InterPro" id="IPR002423">
    <property type="entry name" value="Cpn60/GroEL/TCP-1"/>
</dbReference>
<dbReference type="InterPro" id="IPR027413">
    <property type="entry name" value="GROEL-like_equatorial_sf"/>
</dbReference>
<keyword evidence="8 11" id="KW-0547">Nucleotide-binding</keyword>
<comment type="subunit">
    <text evidence="5">Component of the T-complex protein 1 (TCP1) complex.</text>
</comment>
<dbReference type="Gene3D" id="1.20.1250.20">
    <property type="entry name" value="MFS general substrate transporter like domains"/>
    <property type="match status" value="2"/>
</dbReference>
<dbReference type="InterPro" id="IPR012719">
    <property type="entry name" value="Chap_CCT_gamma"/>
</dbReference>
<feature type="region of interest" description="Disordered" evidence="13">
    <location>
        <begin position="982"/>
        <end position="1002"/>
    </location>
</feature>
<dbReference type="InterPro" id="IPR002194">
    <property type="entry name" value="Chaperonin_TCP-1_CS"/>
</dbReference>
<feature type="transmembrane region" description="Helical" evidence="14">
    <location>
        <begin position="380"/>
        <end position="402"/>
    </location>
</feature>
<dbReference type="GO" id="GO:0005832">
    <property type="term" value="C:chaperonin-containing T-complex"/>
    <property type="evidence" value="ECO:0007669"/>
    <property type="project" value="UniProtKB-ARBA"/>
</dbReference>
<dbReference type="Pfam" id="PF07690">
    <property type="entry name" value="MFS_1"/>
    <property type="match status" value="1"/>
</dbReference>
<evidence type="ECO:0000256" key="7">
    <source>
        <dbReference type="ARBA" id="ARBA00022490"/>
    </source>
</evidence>
<evidence type="ECO:0000256" key="2">
    <source>
        <dbReference type="ARBA" id="ARBA00004141"/>
    </source>
</evidence>
<evidence type="ECO:0000313" key="16">
    <source>
        <dbReference type="EMBL" id="KAG2177638.1"/>
    </source>
</evidence>
<feature type="transmembrane region" description="Helical" evidence="14">
    <location>
        <begin position="141"/>
        <end position="161"/>
    </location>
</feature>
<feature type="transmembrane region" description="Helical" evidence="14">
    <location>
        <begin position="346"/>
        <end position="368"/>
    </location>
</feature>
<keyword evidence="10 11" id="KW-0143">Chaperone</keyword>
<dbReference type="GO" id="GO:0022857">
    <property type="term" value="F:transmembrane transporter activity"/>
    <property type="evidence" value="ECO:0007669"/>
    <property type="project" value="InterPro"/>
</dbReference>
<dbReference type="InterPro" id="IPR036259">
    <property type="entry name" value="MFS_trans_sf"/>
</dbReference>
<dbReference type="Gene3D" id="1.10.560.10">
    <property type="entry name" value="GroEL-like equatorial domain"/>
    <property type="match status" value="1"/>
</dbReference>
<dbReference type="FunFam" id="3.50.7.10:FF:000005">
    <property type="entry name" value="T-complex protein 1 subunit gamma"/>
    <property type="match status" value="1"/>
</dbReference>
<evidence type="ECO:0000256" key="11">
    <source>
        <dbReference type="RuleBase" id="RU004187"/>
    </source>
</evidence>
<dbReference type="GO" id="GO:0005524">
    <property type="term" value="F:ATP binding"/>
    <property type="evidence" value="ECO:0007669"/>
    <property type="project" value="UniProtKB-KW"/>
</dbReference>
<reference evidence="16" key="1">
    <citation type="submission" date="2020-12" db="EMBL/GenBank/DDBJ databases">
        <title>Metabolic potential, ecology and presence of endohyphal bacteria is reflected in genomic diversity of Mucoromycotina.</title>
        <authorList>
            <person name="Muszewska A."/>
            <person name="Okrasinska A."/>
            <person name="Steczkiewicz K."/>
            <person name="Drgas O."/>
            <person name="Orlowska M."/>
            <person name="Perlinska-Lenart U."/>
            <person name="Aleksandrzak-Piekarczyk T."/>
            <person name="Szatraj K."/>
            <person name="Zielenkiewicz U."/>
            <person name="Pilsyk S."/>
            <person name="Malc E."/>
            <person name="Mieczkowski P."/>
            <person name="Kruszewska J.S."/>
            <person name="Biernat P."/>
            <person name="Pawlowska J."/>
        </authorList>
    </citation>
    <scope>NUCLEOTIDE SEQUENCE</scope>
    <source>
        <strain evidence="16">WA0000051536</strain>
    </source>
</reference>
<gene>
    <name evidence="16" type="ORF">INT44_008152</name>
</gene>
<evidence type="ECO:0000256" key="9">
    <source>
        <dbReference type="ARBA" id="ARBA00022840"/>
    </source>
</evidence>
<feature type="compositionally biased region" description="Gly residues" evidence="13">
    <location>
        <begin position="982"/>
        <end position="992"/>
    </location>
</feature>
<proteinExistence type="inferred from homology"/>
<dbReference type="NCBIfam" id="NF041083">
    <property type="entry name" value="thermosome_beta"/>
    <property type="match status" value="1"/>
</dbReference>
<comment type="caution">
    <text evidence="16">The sequence shown here is derived from an EMBL/GenBank/DDBJ whole genome shotgun (WGS) entry which is preliminary data.</text>
</comment>
<keyword evidence="9 11" id="KW-0067">ATP-binding</keyword>
<dbReference type="InterPro" id="IPR017998">
    <property type="entry name" value="Chaperone_TCP-1"/>
</dbReference>